<evidence type="ECO:0000256" key="5">
    <source>
        <dbReference type="ARBA" id="ARBA00023163"/>
    </source>
</evidence>
<dbReference type="Proteomes" id="UP000622604">
    <property type="component" value="Unassembled WGS sequence"/>
</dbReference>
<comment type="similarity">
    <text evidence="1">Belongs to the sigma-70 factor family. ECF subfamily.</text>
</comment>
<evidence type="ECO:0000256" key="2">
    <source>
        <dbReference type="ARBA" id="ARBA00023015"/>
    </source>
</evidence>
<dbReference type="GO" id="GO:0003677">
    <property type="term" value="F:DNA binding"/>
    <property type="evidence" value="ECO:0007669"/>
    <property type="project" value="UniProtKB-KW"/>
</dbReference>
<reference evidence="8" key="1">
    <citation type="journal article" date="2014" name="Int. J. Syst. Evol. Microbiol.">
        <title>Complete genome sequence of Corynebacterium casei LMG S-19264T (=DSM 44701T), isolated from a smear-ripened cheese.</title>
        <authorList>
            <consortium name="US DOE Joint Genome Institute (JGI-PGF)"/>
            <person name="Walter F."/>
            <person name="Albersmeier A."/>
            <person name="Kalinowski J."/>
            <person name="Ruckert C."/>
        </authorList>
    </citation>
    <scope>NUCLEOTIDE SEQUENCE</scope>
    <source>
        <strain evidence="8">KCTC 32337</strain>
    </source>
</reference>
<dbReference type="Pfam" id="PF08281">
    <property type="entry name" value="Sigma70_r4_2"/>
    <property type="match status" value="1"/>
</dbReference>
<protein>
    <submittedName>
        <fullName evidence="8">RNA polymerase sigma factor</fullName>
    </submittedName>
</protein>
<feature type="domain" description="RNA polymerase sigma-70 region 2" evidence="6">
    <location>
        <begin position="25"/>
        <end position="91"/>
    </location>
</feature>
<dbReference type="InterPro" id="IPR013249">
    <property type="entry name" value="RNA_pol_sigma70_r4_t2"/>
</dbReference>
<gene>
    <name evidence="8" type="ORF">GCM10011274_00330</name>
</gene>
<dbReference type="GO" id="GO:0016987">
    <property type="term" value="F:sigma factor activity"/>
    <property type="evidence" value="ECO:0007669"/>
    <property type="project" value="UniProtKB-KW"/>
</dbReference>
<name>A0A8H9LY45_9ALTE</name>
<dbReference type="PANTHER" id="PTHR43133">
    <property type="entry name" value="RNA POLYMERASE ECF-TYPE SIGMA FACTO"/>
    <property type="match status" value="1"/>
</dbReference>
<dbReference type="Gene3D" id="1.10.10.10">
    <property type="entry name" value="Winged helix-like DNA-binding domain superfamily/Winged helix DNA-binding domain"/>
    <property type="match status" value="1"/>
</dbReference>
<evidence type="ECO:0000256" key="3">
    <source>
        <dbReference type="ARBA" id="ARBA00023082"/>
    </source>
</evidence>
<dbReference type="AlphaFoldDB" id="A0A8H9LY45"/>
<evidence type="ECO:0000259" key="6">
    <source>
        <dbReference type="Pfam" id="PF04542"/>
    </source>
</evidence>
<dbReference type="InterPro" id="IPR039425">
    <property type="entry name" value="RNA_pol_sigma-70-like"/>
</dbReference>
<keyword evidence="4" id="KW-0238">DNA-binding</keyword>
<dbReference type="SUPFAM" id="SSF88946">
    <property type="entry name" value="Sigma2 domain of RNA polymerase sigma factors"/>
    <property type="match status" value="1"/>
</dbReference>
<dbReference type="Pfam" id="PF04542">
    <property type="entry name" value="Sigma70_r2"/>
    <property type="match status" value="1"/>
</dbReference>
<dbReference type="InterPro" id="IPR036388">
    <property type="entry name" value="WH-like_DNA-bd_sf"/>
</dbReference>
<evidence type="ECO:0000313" key="9">
    <source>
        <dbReference type="Proteomes" id="UP000622604"/>
    </source>
</evidence>
<proteinExistence type="inferred from homology"/>
<dbReference type="InterPro" id="IPR014284">
    <property type="entry name" value="RNA_pol_sigma-70_dom"/>
</dbReference>
<evidence type="ECO:0000259" key="7">
    <source>
        <dbReference type="Pfam" id="PF08281"/>
    </source>
</evidence>
<dbReference type="NCBIfam" id="TIGR02937">
    <property type="entry name" value="sigma70-ECF"/>
    <property type="match status" value="1"/>
</dbReference>
<dbReference type="EMBL" id="BMZC01000001">
    <property type="protein sequence ID" value="GGZ46730.1"/>
    <property type="molecule type" value="Genomic_DNA"/>
</dbReference>
<evidence type="ECO:0000256" key="1">
    <source>
        <dbReference type="ARBA" id="ARBA00010641"/>
    </source>
</evidence>
<accession>A0A8H9LY45</accession>
<keyword evidence="3" id="KW-0731">Sigma factor</keyword>
<dbReference type="Gene3D" id="1.10.1740.10">
    <property type="match status" value="1"/>
</dbReference>
<dbReference type="InterPro" id="IPR007627">
    <property type="entry name" value="RNA_pol_sigma70_r2"/>
</dbReference>
<dbReference type="GO" id="GO:0006352">
    <property type="term" value="P:DNA-templated transcription initiation"/>
    <property type="evidence" value="ECO:0007669"/>
    <property type="project" value="InterPro"/>
</dbReference>
<sequence>MVFEKSDEQLIEKALKGQKKAWFSLLKRYEKPVYHYGLRMTGNNADALDLMQDVFISVFRNLSSYRNEGSFKGWLFRIAHYRCIEFYRRKRPQQGLDDAPEIPCTAQPAEQLIENTQRNAQLVSAMQQLPLAQKSVVELKFFGHFTFEEIAQQTGMSVNTAKSRLYGALAKLKTLMEVDYVEL</sequence>
<reference evidence="8" key="2">
    <citation type="submission" date="2020-09" db="EMBL/GenBank/DDBJ databases">
        <authorList>
            <person name="Sun Q."/>
            <person name="Kim S."/>
        </authorList>
    </citation>
    <scope>NUCLEOTIDE SEQUENCE</scope>
    <source>
        <strain evidence="8">KCTC 32337</strain>
    </source>
</reference>
<dbReference type="CDD" id="cd06171">
    <property type="entry name" value="Sigma70_r4"/>
    <property type="match status" value="1"/>
</dbReference>
<feature type="domain" description="RNA polymerase sigma factor 70 region 4 type 2" evidence="7">
    <location>
        <begin position="121"/>
        <end position="172"/>
    </location>
</feature>
<organism evidence="8 9">
    <name type="scientific">Paraglaciecola chathamensis</name>
    <dbReference type="NCBI Taxonomy" id="368405"/>
    <lineage>
        <taxon>Bacteria</taxon>
        <taxon>Pseudomonadati</taxon>
        <taxon>Pseudomonadota</taxon>
        <taxon>Gammaproteobacteria</taxon>
        <taxon>Alteromonadales</taxon>
        <taxon>Alteromonadaceae</taxon>
        <taxon>Paraglaciecola</taxon>
    </lineage>
</organism>
<comment type="caution">
    <text evidence="8">The sequence shown here is derived from an EMBL/GenBank/DDBJ whole genome shotgun (WGS) entry which is preliminary data.</text>
</comment>
<dbReference type="PANTHER" id="PTHR43133:SF8">
    <property type="entry name" value="RNA POLYMERASE SIGMA FACTOR HI_1459-RELATED"/>
    <property type="match status" value="1"/>
</dbReference>
<dbReference type="InterPro" id="IPR013325">
    <property type="entry name" value="RNA_pol_sigma_r2"/>
</dbReference>
<keyword evidence="2" id="KW-0805">Transcription regulation</keyword>
<evidence type="ECO:0000256" key="4">
    <source>
        <dbReference type="ARBA" id="ARBA00023125"/>
    </source>
</evidence>
<dbReference type="SUPFAM" id="SSF88659">
    <property type="entry name" value="Sigma3 and sigma4 domains of RNA polymerase sigma factors"/>
    <property type="match status" value="1"/>
</dbReference>
<evidence type="ECO:0000313" key="8">
    <source>
        <dbReference type="EMBL" id="GGZ46730.1"/>
    </source>
</evidence>
<dbReference type="InterPro" id="IPR013324">
    <property type="entry name" value="RNA_pol_sigma_r3/r4-like"/>
</dbReference>
<keyword evidence="5" id="KW-0804">Transcription</keyword>